<dbReference type="Proteomes" id="UP000251891">
    <property type="component" value="Unassembled WGS sequence"/>
</dbReference>
<comment type="caution">
    <text evidence="1">The sequence shown here is derived from an EMBL/GenBank/DDBJ whole genome shotgun (WGS) entry which is preliminary data.</text>
</comment>
<dbReference type="Pfam" id="PF11387">
    <property type="entry name" value="DUF2795"/>
    <property type="match status" value="1"/>
</dbReference>
<dbReference type="OrthoDB" id="6161020at2"/>
<sequence length="66" mass="7248">MAKQAEFIDIQRYLAGMDYPATKDQIIRHARSKGAKGEVLNALQRLAEGEYDSPASVSKAVAQPSR</sequence>
<proteinExistence type="predicted"/>
<keyword evidence="2" id="KW-1185">Reference proteome</keyword>
<dbReference type="RefSeq" id="WP_111871395.1">
    <property type="nucleotide sequence ID" value="NZ_QLYX01000018.1"/>
</dbReference>
<dbReference type="InterPro" id="IPR021527">
    <property type="entry name" value="DUF2795"/>
</dbReference>
<protein>
    <submittedName>
        <fullName evidence="1">DUF2795 domain-containing protein</fullName>
    </submittedName>
</protein>
<organism evidence="1 2">
    <name type="scientific">Actinomadura craniellae</name>
    <dbReference type="NCBI Taxonomy" id="2231787"/>
    <lineage>
        <taxon>Bacteria</taxon>
        <taxon>Bacillati</taxon>
        <taxon>Actinomycetota</taxon>
        <taxon>Actinomycetes</taxon>
        <taxon>Streptosporangiales</taxon>
        <taxon>Thermomonosporaceae</taxon>
        <taxon>Actinomadura</taxon>
    </lineage>
</organism>
<evidence type="ECO:0000313" key="1">
    <source>
        <dbReference type="EMBL" id="RAY11488.1"/>
    </source>
</evidence>
<dbReference type="EMBL" id="QLYX01000018">
    <property type="protein sequence ID" value="RAY11488.1"/>
    <property type="molecule type" value="Genomic_DNA"/>
</dbReference>
<dbReference type="AlphaFoldDB" id="A0A365GXJ5"/>
<reference evidence="1 2" key="1">
    <citation type="submission" date="2018-06" db="EMBL/GenBank/DDBJ databases">
        <title>Actinomadura craniellae sp. nov. isolated from marine sponge Craniella sp.</title>
        <authorList>
            <person name="Li L."/>
            <person name="Xu Q.H."/>
            <person name="Lin H.W."/>
            <person name="Lu Y.H."/>
        </authorList>
    </citation>
    <scope>NUCLEOTIDE SEQUENCE [LARGE SCALE GENOMIC DNA]</scope>
    <source>
        <strain evidence="1 2">LHW63021</strain>
    </source>
</reference>
<evidence type="ECO:0000313" key="2">
    <source>
        <dbReference type="Proteomes" id="UP000251891"/>
    </source>
</evidence>
<accession>A0A365GXJ5</accession>
<name>A0A365GXJ5_9ACTN</name>
<gene>
    <name evidence="1" type="ORF">DPM19_29725</name>
</gene>